<feature type="coiled-coil region" evidence="1">
    <location>
        <begin position="58"/>
        <end position="105"/>
    </location>
</feature>
<reference evidence="2 3" key="1">
    <citation type="journal article" date="2021" name="MBio">
        <title>A New Model Trypanosomatid, Novymonas esmeraldas: Genomic Perception of Its 'Candidatus Pandoraea novymonadis' Endosymbiont.</title>
        <authorList>
            <person name="Zakharova A."/>
            <person name="Saura A."/>
            <person name="Butenko A."/>
            <person name="Podesvova L."/>
            <person name="Warmusova S."/>
            <person name="Kostygov A.Y."/>
            <person name="Nenarokova A."/>
            <person name="Lukes J."/>
            <person name="Opperdoes F.R."/>
            <person name="Yurchenko V."/>
        </authorList>
    </citation>
    <scope>NUCLEOTIDE SEQUENCE [LARGE SCALE GENOMIC DNA]</scope>
    <source>
        <strain evidence="2 3">E262AT.01</strain>
    </source>
</reference>
<evidence type="ECO:0000313" key="3">
    <source>
        <dbReference type="Proteomes" id="UP001430356"/>
    </source>
</evidence>
<evidence type="ECO:0000313" key="2">
    <source>
        <dbReference type="EMBL" id="KAK7197314.1"/>
    </source>
</evidence>
<accession>A0AAW0EV62</accession>
<keyword evidence="1" id="KW-0175">Coiled coil</keyword>
<proteinExistence type="predicted"/>
<name>A0AAW0EV62_9TRYP</name>
<comment type="caution">
    <text evidence="2">The sequence shown here is derived from an EMBL/GenBank/DDBJ whole genome shotgun (WGS) entry which is preliminary data.</text>
</comment>
<dbReference type="EMBL" id="JAECZO010000101">
    <property type="protein sequence ID" value="KAK7197314.1"/>
    <property type="molecule type" value="Genomic_DNA"/>
</dbReference>
<dbReference type="Proteomes" id="UP001430356">
    <property type="component" value="Unassembled WGS sequence"/>
</dbReference>
<organism evidence="2 3">
    <name type="scientific">Novymonas esmeraldas</name>
    <dbReference type="NCBI Taxonomy" id="1808958"/>
    <lineage>
        <taxon>Eukaryota</taxon>
        <taxon>Discoba</taxon>
        <taxon>Euglenozoa</taxon>
        <taxon>Kinetoplastea</taxon>
        <taxon>Metakinetoplastina</taxon>
        <taxon>Trypanosomatida</taxon>
        <taxon>Trypanosomatidae</taxon>
        <taxon>Novymonas</taxon>
    </lineage>
</organism>
<keyword evidence="3" id="KW-1185">Reference proteome</keyword>
<gene>
    <name evidence="2" type="ORF">NESM_000678400</name>
</gene>
<protein>
    <submittedName>
        <fullName evidence="2">Uncharacterized protein</fullName>
    </submittedName>
</protein>
<sequence length="123" mass="14002">MALVISDEATREAERILACRNGFEVLELSPDNCTKEMVLEHYETKVALFKRLFRNRLAMQAKAKLDNAKMRLADTQLREKEAAAMKELQRDVHKDYAELQALEVRTRVLEMRAAAAAVHGEAS</sequence>
<evidence type="ECO:0000256" key="1">
    <source>
        <dbReference type="SAM" id="Coils"/>
    </source>
</evidence>
<dbReference type="AlphaFoldDB" id="A0AAW0EV62"/>